<gene>
    <name evidence="3" type="ORF">BDFB_002989</name>
</gene>
<dbReference type="GO" id="GO:0016616">
    <property type="term" value="F:oxidoreductase activity, acting on the CH-OH group of donors, NAD or NADP as acceptor"/>
    <property type="evidence" value="ECO:0007669"/>
    <property type="project" value="UniProtKB-ARBA"/>
</dbReference>
<dbReference type="FunFam" id="3.40.50.720:FF:000047">
    <property type="entry name" value="NADP-dependent L-serine/L-allo-threonine dehydrogenase"/>
    <property type="match status" value="6"/>
</dbReference>
<organism evidence="3 4">
    <name type="scientific">Asbolus verrucosus</name>
    <name type="common">Desert ironclad beetle</name>
    <dbReference type="NCBI Taxonomy" id="1661398"/>
    <lineage>
        <taxon>Eukaryota</taxon>
        <taxon>Metazoa</taxon>
        <taxon>Ecdysozoa</taxon>
        <taxon>Arthropoda</taxon>
        <taxon>Hexapoda</taxon>
        <taxon>Insecta</taxon>
        <taxon>Pterygota</taxon>
        <taxon>Neoptera</taxon>
        <taxon>Endopterygota</taxon>
        <taxon>Coleoptera</taxon>
        <taxon>Polyphaga</taxon>
        <taxon>Cucujiformia</taxon>
        <taxon>Tenebrionidae</taxon>
        <taxon>Pimeliinae</taxon>
        <taxon>Asbolus</taxon>
    </lineage>
</organism>
<dbReference type="Gene3D" id="3.40.50.720">
    <property type="entry name" value="NAD(P)-binding Rossmann-like Domain"/>
    <property type="match status" value="10"/>
</dbReference>
<dbReference type="STRING" id="1661398.A0A482WBI0"/>
<proteinExistence type="inferred from homology"/>
<evidence type="ECO:0000313" key="4">
    <source>
        <dbReference type="Proteomes" id="UP000292052"/>
    </source>
</evidence>
<dbReference type="EMBL" id="QDEB01007389">
    <property type="protein sequence ID" value="RZC42510.1"/>
    <property type="molecule type" value="Genomic_DNA"/>
</dbReference>
<sequence>MVLSMDRWVGKVAVVTGASSGIGAAIADQLVDKGLIVAGIARRAELIEKRAKELQGRKGKLHAVKADMTKEEDILKAFEWIAKNLGPVHILVNNAGTGKTTNLIDGDTEIWKHVLDLNVLGLCVATREAVKVMKANAINGHVIHINSVLGHAVLNIPHSNVYPASKFAVTALTETLRQELNQIGSKIKVTVVGIARRVDLIEEHSRQLCGKKGKLHAVKADITREEDIVKAFEWIGDNLGPVHILVNNAGYMKEALLTEIQSEDLKKTFDINVLGLCIATREAIRIMKANDIKGHIVHINSILGHAVHSAPRMNVYPASKFAVTALTETLRQELNSIQSKIKITSVSPGLVYTEMTVLNKDITEERRKFLQSRPILKPEDIADGVVYALSTPEHVQVLDYCFAFFLSISNFFVFAAIMVLSMDKWVGKVAIVTGASSGIGASIADALVENGVIVVGLARRIELMEERSKQLSGKKGKLYAVKTDVTQEEDILQAFKWVSDNLGPVHILINNAGVTREGFLSDGKTEDWKKQLDVNVLGLCIATREAVRIMRANGIEGHIIHINSITGHAVPKTPKVSVYPATKHAVTALTETLRQELNSLRSRIKITSVSPGLVCTEMTALNRNNSEERRKIIASRPILQPEDIADGVIYVLSTSQHVQVHDNRNLTVSTSKMVLSMDRWVGKVAIVTGASSGIGAAIADQLVEKGLIVAGIARRSELIEQRAKALSGKKGKLHAVKADLTKEEDILKAFQWVAKNLGPVHVLVNNAGTGQTTSLTDGSTEIWKKALDLNVLGLCIATREAVKIMKANNINGHIIHINSIFGHNVPNYPNLNVYPASKYAVTALTETLRQELNQLGSKIRITSVSPGLVESELTTLNKKLTPNEKTFLEKMPILKGEDIADGVIYILSTPEHVQVAGIDLHRETIEEHAKKLSGKKGKLHAVEVDITKEENLLRAFESITKDLGPVHILVNCAGTNRPTTLADGKTEFWKLILDLNVLALCVATREAVKIMKANNINGHIIHINSSAGHYVPRVPNLNVYAASKHAVTALTETLRQELNQMGSKIRVTSVSPGLVATGLTTMNKTLTPEKKAVFAKAPIMQGEDVADSVVYVLSTPEHVQVAGIDLVPELIEERAKKLSGKKGQLHAIKADITKEDKLLETFEWINKNLGPVHILVNCAGTNRQTYLIDGNTEFWKLILDLNVLALCVCTREAVKIMRANNINGHIIHINSSAGHYVPNVPTLNVYAASKHAVTALTETLRQELNRMGSKIKVTSVSPGLVDTGLTTQNKDLKPETRAAFANAPIIKGEDIADGVVYVLSTPEHVQVVGIDLRPELIEERAKKLSGKKGQLHAVKCDLIKEEEILEAFDWITKNLGPVHILVNCAGTCRPTNLTDGDTESWRLVLDLNVVTLCICTREAVKIMKANNINGHIVHLNSVRGHSISDFPDSNVYPASKYAITALTETLRRELNQMDSKIKVTSVSPGLVATELTTLNKKLTPEKKALFGKAPTLKGEDIADGVVYVLSTPEHVQVAGIDVRPELIEEHAKKLSGKKGKLHAVRCDLIKEEEILKVFDWITKNLGPVHILVNCAGTLKPTTLADGNTEFWKYVLNLNVLALCICTREAVKIMKAKNINGHIIHINSIAGHSVTNGVPNVNVYPASKHAVTALTETLRQELNQIGSKIKVTSVSPGLVATELTSMKNVSLTADLKTAFRNAASLRGEDIADGVIYALSTPEHVQVAGIARRSERIQQRAKELSGKKGKLHAVKADISKEEDNLKAFEWITKNLGPVHILVNNAGTNKPTNLVDGNTEFWREIINVNVLALCIATREAVKIMKANTINGHIVHINSIGGHYVPNLPNVNVYAASKHAVTALTETLRQELNQMENKIKVTSVSPGLVATELTTLNKNLTSEKRAIIEKAAIIKSEDIADGVLYVLSTPEHVQVAGVDVRPELIEEHAKKLSGKKGKLHAIRTDLLKEEEILKAFESITKSLGPVHILVNCAGTCRPTNLTDGNIEFWKYVLNLNVLALCICTREAVKIMKANNINGHIIHINSVVGHSVPSNLPDFNVYPASKHAVTALTETLRQEFNQIGSKIKVTSVSPGLVATELSSNKNSKFLTSESKAAVKNAAALRGEDIADGVIYALSTPEHVQSASVTALLLRALQ</sequence>
<dbReference type="Pfam" id="PF00106">
    <property type="entry name" value="adh_short"/>
    <property type="match status" value="9"/>
</dbReference>
<dbReference type="InterPro" id="IPR020904">
    <property type="entry name" value="Sc_DH/Rdtase_CS"/>
</dbReference>
<dbReference type="CDD" id="cd05233">
    <property type="entry name" value="SDR_c"/>
    <property type="match status" value="1"/>
</dbReference>
<dbReference type="PROSITE" id="PS00061">
    <property type="entry name" value="ADH_SHORT"/>
    <property type="match status" value="4"/>
</dbReference>
<keyword evidence="4" id="KW-1185">Reference proteome</keyword>
<reference evidence="3 4" key="1">
    <citation type="submission" date="2017-03" db="EMBL/GenBank/DDBJ databases">
        <title>Genome of the blue death feigning beetle - Asbolus verrucosus.</title>
        <authorList>
            <person name="Rider S.D."/>
        </authorList>
    </citation>
    <scope>NUCLEOTIDE SEQUENCE [LARGE SCALE GENOMIC DNA]</scope>
    <source>
        <strain evidence="3">Butters</strain>
        <tissue evidence="3">Head and leg muscle</tissue>
    </source>
</reference>
<dbReference type="Proteomes" id="UP000292052">
    <property type="component" value="Unassembled WGS sequence"/>
</dbReference>
<dbReference type="Pfam" id="PF13561">
    <property type="entry name" value="adh_short_C2"/>
    <property type="match status" value="1"/>
</dbReference>
<dbReference type="PRINTS" id="PR00081">
    <property type="entry name" value="GDHRDH"/>
</dbReference>
<accession>A0A482WBI0</accession>
<keyword evidence="2" id="KW-0560">Oxidoreductase</keyword>
<dbReference type="PANTHER" id="PTHR43115">
    <property type="entry name" value="DEHYDROGENASE/REDUCTASE SDR FAMILY MEMBER 11"/>
    <property type="match status" value="1"/>
</dbReference>
<protein>
    <submittedName>
        <fullName evidence="3">Adh short, KR, Epimerase, and/or NAD binding 10 domain containing protein</fullName>
    </submittedName>
</protein>
<evidence type="ECO:0000313" key="3">
    <source>
        <dbReference type="EMBL" id="RZC42510.1"/>
    </source>
</evidence>
<dbReference type="PRINTS" id="PR00080">
    <property type="entry name" value="SDRFAMILY"/>
</dbReference>
<evidence type="ECO:0000256" key="1">
    <source>
        <dbReference type="ARBA" id="ARBA00006484"/>
    </source>
</evidence>
<comment type="similarity">
    <text evidence="1">Belongs to the short-chain dehydrogenases/reductases (SDR) family.</text>
</comment>
<name>A0A482WBI0_ASBVE</name>
<evidence type="ECO:0000256" key="2">
    <source>
        <dbReference type="ARBA" id="ARBA00023002"/>
    </source>
</evidence>
<comment type="caution">
    <text evidence="3">The sequence shown here is derived from an EMBL/GenBank/DDBJ whole genome shotgun (WGS) entry which is preliminary data.</text>
</comment>
<dbReference type="SUPFAM" id="SSF51735">
    <property type="entry name" value="NAD(P)-binding Rossmann-fold domains"/>
    <property type="match status" value="10"/>
</dbReference>
<dbReference type="InterPro" id="IPR002347">
    <property type="entry name" value="SDR_fam"/>
</dbReference>
<dbReference type="OrthoDB" id="1933717at2759"/>
<dbReference type="InterPro" id="IPR036291">
    <property type="entry name" value="NAD(P)-bd_dom_sf"/>
</dbReference>
<dbReference type="PANTHER" id="PTHR43115:SF4">
    <property type="entry name" value="DEHYDROGENASE_REDUCTASE SDR FAMILY MEMBER 11"/>
    <property type="match status" value="1"/>
</dbReference>